<proteinExistence type="inferred from homology"/>
<gene>
    <name evidence="7" type="ORF">AAFC00_001487</name>
</gene>
<dbReference type="Gene3D" id="3.90.1590.10">
    <property type="entry name" value="glutathione-dependent formaldehyde- activating enzyme (gfa)"/>
    <property type="match status" value="2"/>
</dbReference>
<dbReference type="EMBL" id="JBFMKM010000003">
    <property type="protein sequence ID" value="KAL1311307.1"/>
    <property type="molecule type" value="Genomic_DNA"/>
</dbReference>
<evidence type="ECO:0000256" key="3">
    <source>
        <dbReference type="ARBA" id="ARBA00022833"/>
    </source>
</evidence>
<keyword evidence="3" id="KW-0862">Zinc</keyword>
<dbReference type="GeneID" id="95975190"/>
<feature type="domain" description="CENP-V/GFA" evidence="6">
    <location>
        <begin position="207"/>
        <end position="325"/>
    </location>
</feature>
<evidence type="ECO:0000313" key="7">
    <source>
        <dbReference type="EMBL" id="KAL1311307.1"/>
    </source>
</evidence>
<dbReference type="PANTHER" id="PTHR33337">
    <property type="entry name" value="GFA DOMAIN-CONTAINING PROTEIN"/>
    <property type="match status" value="1"/>
</dbReference>
<dbReference type="Pfam" id="PF04828">
    <property type="entry name" value="GFA"/>
    <property type="match status" value="2"/>
</dbReference>
<dbReference type="Proteomes" id="UP001562354">
    <property type="component" value="Unassembled WGS sequence"/>
</dbReference>
<keyword evidence="8" id="KW-1185">Reference proteome</keyword>
<dbReference type="InterPro" id="IPR011057">
    <property type="entry name" value="Mss4-like_sf"/>
</dbReference>
<dbReference type="InterPro" id="IPR006913">
    <property type="entry name" value="CENP-V/GFA"/>
</dbReference>
<name>A0ABR3PP42_9PEZI</name>
<organism evidence="7 8">
    <name type="scientific">Neodothiora populina</name>
    <dbReference type="NCBI Taxonomy" id="2781224"/>
    <lineage>
        <taxon>Eukaryota</taxon>
        <taxon>Fungi</taxon>
        <taxon>Dikarya</taxon>
        <taxon>Ascomycota</taxon>
        <taxon>Pezizomycotina</taxon>
        <taxon>Dothideomycetes</taxon>
        <taxon>Dothideomycetidae</taxon>
        <taxon>Dothideales</taxon>
        <taxon>Dothioraceae</taxon>
        <taxon>Neodothiora</taxon>
    </lineage>
</organism>
<protein>
    <recommendedName>
        <fullName evidence="6">CENP-V/GFA domain-containing protein</fullName>
    </recommendedName>
</protein>
<evidence type="ECO:0000259" key="6">
    <source>
        <dbReference type="PROSITE" id="PS51891"/>
    </source>
</evidence>
<dbReference type="SUPFAM" id="SSF51316">
    <property type="entry name" value="Mss4-like"/>
    <property type="match status" value="2"/>
</dbReference>
<keyword evidence="4" id="KW-0456">Lyase</keyword>
<feature type="region of interest" description="Disordered" evidence="5">
    <location>
        <begin position="140"/>
        <end position="163"/>
    </location>
</feature>
<evidence type="ECO:0000256" key="4">
    <source>
        <dbReference type="ARBA" id="ARBA00023239"/>
    </source>
</evidence>
<dbReference type="PANTHER" id="PTHR33337:SF31">
    <property type="entry name" value="DUF636 DOMAIN PROTEIN (AFU_ORTHOLOGUE AFUA_2G12650)"/>
    <property type="match status" value="1"/>
</dbReference>
<dbReference type="RefSeq" id="XP_069204156.1">
    <property type="nucleotide sequence ID" value="XM_069340686.1"/>
</dbReference>
<dbReference type="PROSITE" id="PS51891">
    <property type="entry name" value="CENP_V_GFA"/>
    <property type="match status" value="2"/>
</dbReference>
<evidence type="ECO:0000256" key="5">
    <source>
        <dbReference type="SAM" id="MobiDB-lite"/>
    </source>
</evidence>
<feature type="compositionally biased region" description="Low complexity" evidence="5">
    <location>
        <begin position="182"/>
        <end position="194"/>
    </location>
</feature>
<sequence length="381" mass="41749">MEGIKIVEAACLCGNFDVRIALRKTSLPLPATFCHCETCRRSSGALANSYVNLEPGSWAPEATVVERLKAYKSSPSVSRYFCPTCGCHVLWHGPGKDDWHVPSGVLRKLDGVAQFRRHIWTRDTLDGGFSDWFPSQNGQSLTIPDASSAQQPQPSDSSSPDPDKRLYAHCSCGGINMYISRPSPSSEKVTSSSSTPPPPPDVLVPHNSGPSNLCANETWWLRADKRKFLGGICACDSCRLVNGFEFIYWAFVPTSDISLDPAGHTPFSRDFGTLKAFRSSDAATRFFCADCGATVFWDGDVRPGLIDVAAGLLNAPEGARAESWLEWRTERVSAREDAEKRAKGLIEGVESGLRAWGEKVQDRKGPHAEFLRVHDGNINEL</sequence>
<comment type="caution">
    <text evidence="7">The sequence shown here is derived from an EMBL/GenBank/DDBJ whole genome shotgun (WGS) entry which is preliminary data.</text>
</comment>
<feature type="region of interest" description="Disordered" evidence="5">
    <location>
        <begin position="182"/>
        <end position="207"/>
    </location>
</feature>
<evidence type="ECO:0000256" key="2">
    <source>
        <dbReference type="ARBA" id="ARBA00022723"/>
    </source>
</evidence>
<comment type="similarity">
    <text evidence="1">Belongs to the Gfa family.</text>
</comment>
<accession>A0ABR3PP42</accession>
<reference evidence="7 8" key="1">
    <citation type="submission" date="2024-07" db="EMBL/GenBank/DDBJ databases">
        <title>Draft sequence of the Neodothiora populina.</title>
        <authorList>
            <person name="Drown D.D."/>
            <person name="Schuette U.S."/>
            <person name="Buechlein A.B."/>
            <person name="Rusch D.R."/>
            <person name="Winton L.W."/>
            <person name="Adams G.A."/>
        </authorList>
    </citation>
    <scope>NUCLEOTIDE SEQUENCE [LARGE SCALE GENOMIC DNA]</scope>
    <source>
        <strain evidence="7 8">CPC 39397</strain>
    </source>
</reference>
<evidence type="ECO:0000256" key="1">
    <source>
        <dbReference type="ARBA" id="ARBA00005495"/>
    </source>
</evidence>
<evidence type="ECO:0000313" key="8">
    <source>
        <dbReference type="Proteomes" id="UP001562354"/>
    </source>
</evidence>
<keyword evidence="2" id="KW-0479">Metal-binding</keyword>
<feature type="compositionally biased region" description="Low complexity" evidence="5">
    <location>
        <begin position="144"/>
        <end position="160"/>
    </location>
</feature>
<feature type="domain" description="CENP-V/GFA" evidence="6">
    <location>
        <begin position="1"/>
        <end position="121"/>
    </location>
</feature>